<evidence type="ECO:0000259" key="3">
    <source>
        <dbReference type="Pfam" id="PF21307"/>
    </source>
</evidence>
<reference evidence="5" key="2">
    <citation type="journal article" date="2023" name="IMA Fungus">
        <title>Comparative genomic study of the Penicillium genus elucidates a diverse pangenome and 15 lateral gene transfer events.</title>
        <authorList>
            <person name="Petersen C."/>
            <person name="Sorensen T."/>
            <person name="Nielsen M.R."/>
            <person name="Sondergaard T.E."/>
            <person name="Sorensen J.L."/>
            <person name="Fitzpatrick D.A."/>
            <person name="Frisvad J.C."/>
            <person name="Nielsen K.L."/>
        </authorList>
    </citation>
    <scope>NUCLEOTIDE SEQUENCE</scope>
    <source>
        <strain evidence="5">IBT 16849</strain>
    </source>
</reference>
<evidence type="ECO:0000256" key="1">
    <source>
        <dbReference type="SAM" id="SignalP"/>
    </source>
</evidence>
<feature type="domain" description="Glycosyl hydrolase family 95 N-terminal" evidence="2">
    <location>
        <begin position="21"/>
        <end position="261"/>
    </location>
</feature>
<dbReference type="InterPro" id="IPR027414">
    <property type="entry name" value="GH95_N_dom"/>
</dbReference>
<organism evidence="5 6">
    <name type="scientific">Penicillium cf. griseofulvum</name>
    <dbReference type="NCBI Taxonomy" id="2972120"/>
    <lineage>
        <taxon>Eukaryota</taxon>
        <taxon>Fungi</taxon>
        <taxon>Dikarya</taxon>
        <taxon>Ascomycota</taxon>
        <taxon>Pezizomycotina</taxon>
        <taxon>Eurotiomycetes</taxon>
        <taxon>Eurotiomycetidae</taxon>
        <taxon>Eurotiales</taxon>
        <taxon>Aspergillaceae</taxon>
        <taxon>Penicillium</taxon>
    </lineage>
</organism>
<dbReference type="InterPro" id="IPR012341">
    <property type="entry name" value="6hp_glycosidase-like_sf"/>
</dbReference>
<comment type="caution">
    <text evidence="5">The sequence shown here is derived from an EMBL/GenBank/DDBJ whole genome shotgun (WGS) entry which is preliminary data.</text>
</comment>
<gene>
    <name evidence="5" type="ORF">N7472_000214</name>
</gene>
<dbReference type="InterPro" id="IPR016518">
    <property type="entry name" value="Alpha-L-fucosidase"/>
</dbReference>
<evidence type="ECO:0000259" key="4">
    <source>
        <dbReference type="Pfam" id="PF22124"/>
    </source>
</evidence>
<keyword evidence="5" id="KW-0378">Hydrolase</keyword>
<dbReference type="InterPro" id="IPR049053">
    <property type="entry name" value="AFCA-like_C"/>
</dbReference>
<dbReference type="Pfam" id="PF14498">
    <property type="entry name" value="Glyco_hyd_65N_2"/>
    <property type="match status" value="1"/>
</dbReference>
<keyword evidence="1" id="KW-0732">Signal</keyword>
<dbReference type="EMBL" id="JAPQKP010000001">
    <property type="protein sequence ID" value="KAJ5210075.1"/>
    <property type="molecule type" value="Genomic_DNA"/>
</dbReference>
<feature type="chain" id="PRO_5040879737" evidence="1">
    <location>
        <begin position="19"/>
        <end position="770"/>
    </location>
</feature>
<feature type="domain" description="Glycosyl hydrolase family 95 catalytic" evidence="4">
    <location>
        <begin position="292"/>
        <end position="693"/>
    </location>
</feature>
<proteinExistence type="predicted"/>
<name>A0A9W9MZ93_9EURO</name>
<dbReference type="PIRSF" id="PIRSF007663">
    <property type="entry name" value="UCP007663"/>
    <property type="match status" value="1"/>
</dbReference>
<dbReference type="Pfam" id="PF21307">
    <property type="entry name" value="Glyco_hydro_95_C"/>
    <property type="match status" value="1"/>
</dbReference>
<accession>A0A9W9MZ93</accession>
<dbReference type="AlphaFoldDB" id="A0A9W9MZ93"/>
<evidence type="ECO:0000259" key="2">
    <source>
        <dbReference type="Pfam" id="PF14498"/>
    </source>
</evidence>
<dbReference type="InterPro" id="IPR054363">
    <property type="entry name" value="GH95_cat"/>
</dbReference>
<feature type="signal peptide" evidence="1">
    <location>
        <begin position="1"/>
        <end position="18"/>
    </location>
</feature>
<feature type="domain" description="Alpha fucosidase A-like C-terminal" evidence="3">
    <location>
        <begin position="708"/>
        <end position="751"/>
    </location>
</feature>
<evidence type="ECO:0000313" key="5">
    <source>
        <dbReference type="EMBL" id="KAJ5210075.1"/>
    </source>
</evidence>
<dbReference type="GO" id="GO:0005975">
    <property type="term" value="P:carbohydrate metabolic process"/>
    <property type="evidence" value="ECO:0007669"/>
    <property type="project" value="InterPro"/>
</dbReference>
<dbReference type="Gene3D" id="1.50.10.10">
    <property type="match status" value="1"/>
</dbReference>
<evidence type="ECO:0000313" key="6">
    <source>
        <dbReference type="Proteomes" id="UP001150879"/>
    </source>
</evidence>
<sequence length="770" mass="84070">MLIHIIAVFCTSAVGTAAKQLWSTEPADVSHVEMTAYPLGNGKQGAMPLGAAGEDVVFLNHDSLWSGGPFANKDYVGGNPDSSLAKHLPGIRDSIFKDGTGGNTANYGSYEMLGNLTVSIAGIGKVTSYRRSLDLDTAIHEVKYKSNGVDFTTIQFCSYPAKVCIYYIESSKALPDVTVGLQDQARTTPRSKASCSSDGIRLHGQTKADSGEGDIGMLFDAHVKAVTSSSTSCEPLNEIVVHGKTEKSLLLLLGTGTNYDQTKGNSANKYSFKGPDPYPSILSTVQAASKKSYESLRTDHITDHQSFIHMFTLNLPDPKKSAEVETTTLINGYSTSEGDPFVESLIIEYAKYLFIASSRPGSLPPNLQGNWAPTMNPPWSADYHANINLQMNHWHTEMMGLGDLLSPLWDHMKNTWIPRGIESAKLFYGADGWVSHTNINIFGHTAQENDASWSNYPVSNAWMMKHVWDRYDYSRDLEWYRSSGYPMIKGVAQYWLSMLTPDEHFKDGSLVAVPCNSPEHGPTTFASAHWQQLIWELFDHIIRDWEASGDKDEAFLQSVKKAYHSIDNGVHVGSWGQIKEWKLEADQKNDNHRHLSELYGWYPGYAISGVHGNNKTITDAVTASLNSRGDGKADSNTGWGKNSYKQLKFSIDLNFAPNGLCGTPSGASDYNDLSTPFQIDANFGIAGAALAMLVTDLPQAFGDTSTHKVILGPAIPSAWGGGSVKGLKLRGGGSVAFKWDGKGKVTEATLDGRSLPLVVFDRDGHVLAKH</sequence>
<dbReference type="Proteomes" id="UP001150879">
    <property type="component" value="Unassembled WGS sequence"/>
</dbReference>
<dbReference type="OrthoDB" id="2848340at2759"/>
<dbReference type="GO" id="GO:0004560">
    <property type="term" value="F:alpha-L-fucosidase activity"/>
    <property type="evidence" value="ECO:0007669"/>
    <property type="project" value="InterPro"/>
</dbReference>
<dbReference type="PANTHER" id="PTHR31084:SF3">
    <property type="entry name" value="ALPHA-FUCOSIDASE A"/>
    <property type="match status" value="1"/>
</dbReference>
<protein>
    <submittedName>
        <fullName evidence="5">Six-hairpin glycosidase</fullName>
    </submittedName>
</protein>
<dbReference type="Pfam" id="PF22124">
    <property type="entry name" value="Glyco_hydro_95_cat"/>
    <property type="match status" value="1"/>
</dbReference>
<keyword evidence="6" id="KW-1185">Reference proteome</keyword>
<dbReference type="InterPro" id="IPR008928">
    <property type="entry name" value="6-hairpin_glycosidase_sf"/>
</dbReference>
<dbReference type="SUPFAM" id="SSF48208">
    <property type="entry name" value="Six-hairpin glycosidases"/>
    <property type="match status" value="1"/>
</dbReference>
<reference evidence="5" key="1">
    <citation type="submission" date="2022-11" db="EMBL/GenBank/DDBJ databases">
        <authorList>
            <person name="Petersen C."/>
        </authorList>
    </citation>
    <scope>NUCLEOTIDE SEQUENCE</scope>
    <source>
        <strain evidence="5">IBT 16849</strain>
    </source>
</reference>
<dbReference type="PANTHER" id="PTHR31084">
    <property type="entry name" value="ALPHA-L-FUCOSIDASE 2"/>
    <property type="match status" value="1"/>
</dbReference>
<keyword evidence="5" id="KW-0326">Glycosidase</keyword>